<protein>
    <submittedName>
        <fullName evidence="1">Putative lipoprotein</fullName>
    </submittedName>
</protein>
<reference evidence="1 2" key="1">
    <citation type="journal article" date="2014" name="Antonie Van Leeuwenhoek">
        <title>Roseivivax atlanticus sp. nov., isolated from surface seawater of the Atlantic Ocean.</title>
        <authorList>
            <person name="Li G."/>
            <person name="Lai Q."/>
            <person name="Liu X."/>
            <person name="Sun F."/>
            <person name="Shao Z."/>
        </authorList>
    </citation>
    <scope>NUCLEOTIDE SEQUENCE [LARGE SCALE GENOMIC DNA]</scope>
    <source>
        <strain evidence="1 2">22II-s10s</strain>
    </source>
</reference>
<name>W4HLM2_9RHOB</name>
<accession>W4HLM2</accession>
<dbReference type="STRING" id="1379903.ATO8_06376"/>
<keyword evidence="2" id="KW-1185">Reference proteome</keyword>
<dbReference type="EMBL" id="AQQW01000003">
    <property type="protein sequence ID" value="ETW13634.1"/>
    <property type="molecule type" value="Genomic_DNA"/>
</dbReference>
<evidence type="ECO:0000313" key="1">
    <source>
        <dbReference type="EMBL" id="ETW13634.1"/>
    </source>
</evidence>
<dbReference type="RefSeq" id="WP_051487445.1">
    <property type="nucleotide sequence ID" value="NZ_AQQW01000003.1"/>
</dbReference>
<evidence type="ECO:0000313" key="2">
    <source>
        <dbReference type="Proteomes" id="UP000019063"/>
    </source>
</evidence>
<sequence length="207" mass="22769">MHRRLFLVSAASAAGLAGCGMPESGPDATPDAVSRAAYRFDGPPAITLFTMVSNENGDGAHTSMMINASQRVVFDPAGSVSHPRMIERGDVIYGMTPELAELYEGAHARETYHVIVQRREVLAPVAEKALRLVMENGRVGQAFCTQSTSRILRQLDGFETIRPTFFPLSLKRQFARLPGVTERTRYETDADDKSRAVDAFFEERTGS</sequence>
<keyword evidence="1" id="KW-0449">Lipoprotein</keyword>
<organism evidence="1 2">
    <name type="scientific">Roseivivax marinus</name>
    <dbReference type="NCBI Taxonomy" id="1379903"/>
    <lineage>
        <taxon>Bacteria</taxon>
        <taxon>Pseudomonadati</taxon>
        <taxon>Pseudomonadota</taxon>
        <taxon>Alphaproteobacteria</taxon>
        <taxon>Rhodobacterales</taxon>
        <taxon>Roseobacteraceae</taxon>
        <taxon>Roseivivax</taxon>
    </lineage>
</organism>
<gene>
    <name evidence="1" type="ORF">ATO8_06376</name>
</gene>
<dbReference type="eggNOG" id="ENOG50315W2">
    <property type="taxonomic scope" value="Bacteria"/>
</dbReference>
<dbReference type="AlphaFoldDB" id="W4HLM2"/>
<comment type="caution">
    <text evidence="1">The sequence shown here is derived from an EMBL/GenBank/DDBJ whole genome shotgun (WGS) entry which is preliminary data.</text>
</comment>
<dbReference type="Proteomes" id="UP000019063">
    <property type="component" value="Unassembled WGS sequence"/>
</dbReference>
<proteinExistence type="predicted"/>
<dbReference type="PROSITE" id="PS51257">
    <property type="entry name" value="PROKAR_LIPOPROTEIN"/>
    <property type="match status" value="1"/>
</dbReference>